<dbReference type="InterPro" id="IPR001563">
    <property type="entry name" value="Peptidase_S10"/>
</dbReference>
<dbReference type="SUPFAM" id="SSF53474">
    <property type="entry name" value="alpha/beta-Hydrolases"/>
    <property type="match status" value="1"/>
</dbReference>
<sequence>MKTPLVLVLAAALAASPVAAADGPPKASAAATLPAEATKRATVVTHDDTLAYVVRVEAVPLSNPKGEKQAEVVVTSYTLERTDPKDRPVTYLFNGGPGAASAYLQFGGVGPKRLPFGGPDNAPSDLPKLVDNPDTWLAFTDLVFVDPVGTGYSRASGDGKAFWSVEGDVESLSRVVAKHLAAREQLVSPVYLAGESYGGFRIPRIARKLQEKDGVGVAGLVALSPVLDFAIRDGENTSPLPWVTALPSLAAAARERKAPVTRADLADVESYAAGEFLADLMKGPRDAAAVGRVSARVAELTGLDPELVRRMNGRIDIRTFVREIGRPEGRVGSLYDANVTAYDPYPSAARASWDDPVLDGSMAPLTRAAVDYYGRELGFRVDNRRYELISSEVNRAWSWGRGQSLPESAGALREALAADRRLKVLVAHGATDLVTPYMESKLVLDQIPAFGDPDRVRLAVYPGGHMFYSRDASRAAFTADVRKLYGAAE</sequence>
<dbReference type="AlphaFoldDB" id="A0A9W6JE88"/>
<organism evidence="7 8">
    <name type="scientific">Methylopila jiangsuensis</name>
    <dbReference type="NCBI Taxonomy" id="586230"/>
    <lineage>
        <taxon>Bacteria</taxon>
        <taxon>Pseudomonadati</taxon>
        <taxon>Pseudomonadota</taxon>
        <taxon>Alphaproteobacteria</taxon>
        <taxon>Hyphomicrobiales</taxon>
        <taxon>Methylopilaceae</taxon>
        <taxon>Methylopila</taxon>
    </lineage>
</organism>
<dbReference type="PANTHER" id="PTHR11802">
    <property type="entry name" value="SERINE PROTEASE FAMILY S10 SERINE CARBOXYPEPTIDASE"/>
    <property type="match status" value="1"/>
</dbReference>
<evidence type="ECO:0000256" key="5">
    <source>
        <dbReference type="ARBA" id="ARBA00023180"/>
    </source>
</evidence>
<evidence type="ECO:0000256" key="3">
    <source>
        <dbReference type="ARBA" id="ARBA00022729"/>
    </source>
</evidence>
<evidence type="ECO:0000256" key="6">
    <source>
        <dbReference type="SAM" id="SignalP"/>
    </source>
</evidence>
<keyword evidence="1" id="KW-0121">Carboxypeptidase</keyword>
<evidence type="ECO:0000256" key="4">
    <source>
        <dbReference type="ARBA" id="ARBA00022801"/>
    </source>
</evidence>
<dbReference type="PROSITE" id="PS00131">
    <property type="entry name" value="CARBOXYPEPT_SER_SER"/>
    <property type="match status" value="1"/>
</dbReference>
<reference evidence="7" key="1">
    <citation type="journal article" date="2014" name="Int. J. Syst. Evol. Microbiol.">
        <title>Complete genome sequence of Corynebacterium casei LMG S-19264T (=DSM 44701T), isolated from a smear-ripened cheese.</title>
        <authorList>
            <consortium name="US DOE Joint Genome Institute (JGI-PGF)"/>
            <person name="Walter F."/>
            <person name="Albersmeier A."/>
            <person name="Kalinowski J."/>
            <person name="Ruckert C."/>
        </authorList>
    </citation>
    <scope>NUCLEOTIDE SEQUENCE</scope>
    <source>
        <strain evidence="7">VKM B-2555</strain>
    </source>
</reference>
<accession>A0A9W6JE88</accession>
<keyword evidence="5" id="KW-0325">Glycoprotein</keyword>
<evidence type="ECO:0000256" key="2">
    <source>
        <dbReference type="ARBA" id="ARBA00022670"/>
    </source>
</evidence>
<proteinExistence type="predicted"/>
<keyword evidence="3 6" id="KW-0732">Signal</keyword>
<feature type="chain" id="PRO_5040777439" evidence="6">
    <location>
        <begin position="21"/>
        <end position="489"/>
    </location>
</feature>
<dbReference type="InterPro" id="IPR018202">
    <property type="entry name" value="Ser_caboxypep_ser_AS"/>
</dbReference>
<evidence type="ECO:0000313" key="8">
    <source>
        <dbReference type="Proteomes" id="UP001143364"/>
    </source>
</evidence>
<evidence type="ECO:0000313" key="7">
    <source>
        <dbReference type="EMBL" id="GLK75961.1"/>
    </source>
</evidence>
<keyword evidence="4" id="KW-0378">Hydrolase</keyword>
<dbReference type="PANTHER" id="PTHR11802:SF3">
    <property type="entry name" value="RETINOID-INDUCIBLE SERINE CARBOXYPEPTIDASE"/>
    <property type="match status" value="1"/>
</dbReference>
<dbReference type="GO" id="GO:0006508">
    <property type="term" value="P:proteolysis"/>
    <property type="evidence" value="ECO:0007669"/>
    <property type="project" value="UniProtKB-KW"/>
</dbReference>
<evidence type="ECO:0000256" key="1">
    <source>
        <dbReference type="ARBA" id="ARBA00022645"/>
    </source>
</evidence>
<dbReference type="GO" id="GO:0004185">
    <property type="term" value="F:serine-type carboxypeptidase activity"/>
    <property type="evidence" value="ECO:0007669"/>
    <property type="project" value="InterPro"/>
</dbReference>
<dbReference type="Pfam" id="PF00450">
    <property type="entry name" value="Peptidase_S10"/>
    <property type="match status" value="1"/>
</dbReference>
<reference evidence="7" key="2">
    <citation type="submission" date="2023-01" db="EMBL/GenBank/DDBJ databases">
        <authorList>
            <person name="Sun Q."/>
            <person name="Evtushenko L."/>
        </authorList>
    </citation>
    <scope>NUCLEOTIDE SEQUENCE</scope>
    <source>
        <strain evidence="7">VKM B-2555</strain>
    </source>
</reference>
<keyword evidence="2" id="KW-0645">Protease</keyword>
<keyword evidence="8" id="KW-1185">Reference proteome</keyword>
<name>A0A9W6JE88_9HYPH</name>
<dbReference type="Proteomes" id="UP001143364">
    <property type="component" value="Unassembled WGS sequence"/>
</dbReference>
<feature type="signal peptide" evidence="6">
    <location>
        <begin position="1"/>
        <end position="20"/>
    </location>
</feature>
<comment type="caution">
    <text evidence="7">The sequence shown here is derived from an EMBL/GenBank/DDBJ whole genome shotgun (WGS) entry which is preliminary data.</text>
</comment>
<dbReference type="InterPro" id="IPR029058">
    <property type="entry name" value="AB_hydrolase_fold"/>
</dbReference>
<dbReference type="EMBL" id="BSFK01000005">
    <property type="protein sequence ID" value="GLK75961.1"/>
    <property type="molecule type" value="Genomic_DNA"/>
</dbReference>
<dbReference type="RefSeq" id="WP_271203890.1">
    <property type="nucleotide sequence ID" value="NZ_BSFK01000005.1"/>
</dbReference>
<protein>
    <submittedName>
        <fullName evidence="7">Peptidase S10</fullName>
    </submittedName>
</protein>
<dbReference type="Gene3D" id="3.40.50.1820">
    <property type="entry name" value="alpha/beta hydrolase"/>
    <property type="match status" value="1"/>
</dbReference>
<gene>
    <name evidence="7" type="ORF">GCM10008171_12150</name>
</gene>